<sequence length="490" mass="49102">MVAVVVAVAVGAAGLGWWFGRSIESPDDVARRAAAPAAAPILVPVERRTLESTVVSRGDVSFAQAVEVAIDSDLGDGSLGSLVVTGRVPASGAQVDEGDVLLEASGRPVILLQGALPMYRALGPGSRGNDVRQLEAALRRLRVFAGTVDTVYDGQTAAAVSRLYTDLGYEAVAPSAEDRAGVAEAQAALRAAETAVSAATVALAEAARPPARSEVLAAEGAVENARSDRDAARAALDAAAGGDDATLAQLRAALVAADNALAVASAQLAELRAPRDTTAAAQALAQARAEAASARTTLAEARGAAGIRLPRGEIAFVPSLPRRVDKVNVKVGAVAAGPAVSLSGADLQVVSGLSREESRLLRVGAAARLDDEVSGVDLTGTVTAVAESPGTEGVDAGRYAVRITPEGGDPAALAGANLRVTIPIESTAGAVLAVPLAALVTDASGTARVRVSADDATRDVVVTVGLAADGFAEVTAPDLAEGDLVVVGER</sequence>
<keyword evidence="2" id="KW-0175">Coiled coil</keyword>
<evidence type="ECO:0008006" key="5">
    <source>
        <dbReference type="Google" id="ProtNLM"/>
    </source>
</evidence>
<organism evidence="3 4">
    <name type="scientific">Asanoa siamensis</name>
    <dbReference type="NCBI Taxonomy" id="926357"/>
    <lineage>
        <taxon>Bacteria</taxon>
        <taxon>Bacillati</taxon>
        <taxon>Actinomycetota</taxon>
        <taxon>Actinomycetes</taxon>
        <taxon>Micromonosporales</taxon>
        <taxon>Micromonosporaceae</taxon>
        <taxon>Asanoa</taxon>
    </lineage>
</organism>
<evidence type="ECO:0000256" key="1">
    <source>
        <dbReference type="ARBA" id="ARBA00004196"/>
    </source>
</evidence>
<accession>A0ABQ4CVB6</accession>
<keyword evidence="4" id="KW-1185">Reference proteome</keyword>
<dbReference type="InterPro" id="IPR050465">
    <property type="entry name" value="UPF0194_transport"/>
</dbReference>
<reference evidence="3 4" key="1">
    <citation type="submission" date="2021-01" db="EMBL/GenBank/DDBJ databases">
        <title>Whole genome shotgun sequence of Asanoa siamensis NBRC 107932.</title>
        <authorList>
            <person name="Komaki H."/>
            <person name="Tamura T."/>
        </authorList>
    </citation>
    <scope>NUCLEOTIDE SEQUENCE [LARGE SCALE GENOMIC DNA]</scope>
    <source>
        <strain evidence="3 4">NBRC 107932</strain>
    </source>
</reference>
<evidence type="ECO:0000313" key="4">
    <source>
        <dbReference type="Proteomes" id="UP000604117"/>
    </source>
</evidence>
<dbReference type="PANTHER" id="PTHR32347:SF23">
    <property type="entry name" value="BLL5650 PROTEIN"/>
    <property type="match status" value="1"/>
</dbReference>
<proteinExistence type="predicted"/>
<comment type="caution">
    <text evidence="3">The sequence shown here is derived from an EMBL/GenBank/DDBJ whole genome shotgun (WGS) entry which is preliminary data.</text>
</comment>
<dbReference type="SUPFAM" id="SSF47090">
    <property type="entry name" value="PGBD-like"/>
    <property type="match status" value="1"/>
</dbReference>
<dbReference type="InterPro" id="IPR036366">
    <property type="entry name" value="PGBDSf"/>
</dbReference>
<evidence type="ECO:0000256" key="2">
    <source>
        <dbReference type="ARBA" id="ARBA00023054"/>
    </source>
</evidence>
<gene>
    <name evidence="3" type="ORF">Asi02nite_47570</name>
</gene>
<comment type="subcellular location">
    <subcellularLocation>
        <location evidence="1">Cell envelope</location>
    </subcellularLocation>
</comment>
<dbReference type="Proteomes" id="UP000604117">
    <property type="component" value="Unassembled WGS sequence"/>
</dbReference>
<dbReference type="Gene3D" id="2.40.420.20">
    <property type="match status" value="1"/>
</dbReference>
<dbReference type="EMBL" id="BONE01000040">
    <property type="protein sequence ID" value="GIF75239.1"/>
    <property type="molecule type" value="Genomic_DNA"/>
</dbReference>
<dbReference type="InterPro" id="IPR036365">
    <property type="entry name" value="PGBD-like_sf"/>
</dbReference>
<dbReference type="Gene3D" id="1.10.101.10">
    <property type="entry name" value="PGBD-like superfamily/PGBD"/>
    <property type="match status" value="1"/>
</dbReference>
<dbReference type="PANTHER" id="PTHR32347">
    <property type="entry name" value="EFFLUX SYSTEM COMPONENT YKNX-RELATED"/>
    <property type="match status" value="1"/>
</dbReference>
<evidence type="ECO:0000313" key="3">
    <source>
        <dbReference type="EMBL" id="GIF75239.1"/>
    </source>
</evidence>
<protein>
    <recommendedName>
        <fullName evidence="5">HlyD family secretion protein</fullName>
    </recommendedName>
</protein>
<name>A0ABQ4CVB6_9ACTN</name>